<sequence>MGTGQSIPLARPTTKADVDALRAKRSELSRQIESATDRREDVVQELEKANEFTRPGLQQRLGVLDERIAQLERDIAANGRALASAPGELAREEAVAPTERYGPFSSSQLTGISIVGTVTVLMPLAVAAARMMMIRARQPKLTPEMLEATRRMERMEQAIDAVAVEVERISEGQRFVTQLMAAKQKESVMLEGGSTS</sequence>
<evidence type="ECO:0000256" key="1">
    <source>
        <dbReference type="SAM" id="Coils"/>
    </source>
</evidence>
<reference evidence="3 4" key="2">
    <citation type="journal article" date="2016" name="Environ. Microbiol. Rep.">
        <title>Metagenomic evidence for the presence of phototrophic Gemmatimonadetes bacteria in diverse environments.</title>
        <authorList>
            <person name="Zeng Y."/>
            <person name="Baumbach J."/>
            <person name="Barbosa E.G."/>
            <person name="Azevedo V."/>
            <person name="Zhang C."/>
            <person name="Koblizek M."/>
        </authorList>
    </citation>
    <scope>NUCLEOTIDE SEQUENCE [LARGE SCALE GENOMIC DNA]</scope>
    <source>
        <strain evidence="3 4">AP64</strain>
    </source>
</reference>
<keyword evidence="2" id="KW-0472">Membrane</keyword>
<evidence type="ECO:0000313" key="4">
    <source>
        <dbReference type="Proteomes" id="UP000076404"/>
    </source>
</evidence>
<keyword evidence="1" id="KW-0175">Coiled coil</keyword>
<dbReference type="EMBL" id="CP011454">
    <property type="protein sequence ID" value="AMW03899.1"/>
    <property type="molecule type" value="Genomic_DNA"/>
</dbReference>
<reference evidence="3 4" key="1">
    <citation type="journal article" date="2014" name="Proc. Natl. Acad. Sci. U.S.A.">
        <title>Functional type 2 photosynthetic reaction centers found in the rare bacterial phylum Gemmatimonadetes.</title>
        <authorList>
            <person name="Zeng Y."/>
            <person name="Feng F."/>
            <person name="Medova H."/>
            <person name="Dean J."/>
            <person name="Koblizek M."/>
        </authorList>
    </citation>
    <scope>NUCLEOTIDE SEQUENCE [LARGE SCALE GENOMIC DNA]</scope>
    <source>
        <strain evidence="3 4">AP64</strain>
    </source>
</reference>
<dbReference type="eggNOG" id="ENOG5033YV0">
    <property type="taxonomic scope" value="Bacteria"/>
</dbReference>
<dbReference type="KEGG" id="gph:GEMMAAP_01675"/>
<evidence type="ECO:0000313" key="3">
    <source>
        <dbReference type="EMBL" id="AMW03899.1"/>
    </source>
</evidence>
<proteinExistence type="predicted"/>
<organism evidence="3 4">
    <name type="scientific">Gemmatimonas phototrophica</name>
    <dbReference type="NCBI Taxonomy" id="1379270"/>
    <lineage>
        <taxon>Bacteria</taxon>
        <taxon>Pseudomonadati</taxon>
        <taxon>Gemmatimonadota</taxon>
        <taxon>Gemmatimonadia</taxon>
        <taxon>Gemmatimonadales</taxon>
        <taxon>Gemmatimonadaceae</taxon>
        <taxon>Gemmatimonas</taxon>
    </lineage>
</organism>
<name>A0A143BFV5_9BACT</name>
<dbReference type="AlphaFoldDB" id="A0A143BFV5"/>
<protein>
    <submittedName>
        <fullName evidence="3">Uncharacterized protein</fullName>
    </submittedName>
</protein>
<keyword evidence="2" id="KW-1133">Transmembrane helix</keyword>
<keyword evidence="4" id="KW-1185">Reference proteome</keyword>
<accession>A0A143BFV5</accession>
<gene>
    <name evidence="3" type="ORF">GEMMAAP_01675</name>
</gene>
<feature type="transmembrane region" description="Helical" evidence="2">
    <location>
        <begin position="109"/>
        <end position="129"/>
    </location>
</feature>
<evidence type="ECO:0000256" key="2">
    <source>
        <dbReference type="SAM" id="Phobius"/>
    </source>
</evidence>
<feature type="coiled-coil region" evidence="1">
    <location>
        <begin position="18"/>
        <end position="52"/>
    </location>
</feature>
<dbReference type="Proteomes" id="UP000076404">
    <property type="component" value="Chromosome"/>
</dbReference>
<dbReference type="STRING" id="1379270.GEMMAAP_01675"/>
<keyword evidence="2" id="KW-0812">Transmembrane</keyword>